<reference evidence="3 4" key="1">
    <citation type="submission" date="2016-11" db="EMBL/GenBank/DDBJ databases">
        <title>The macronuclear genome of Stentor coeruleus: a giant cell with tiny introns.</title>
        <authorList>
            <person name="Slabodnick M."/>
            <person name="Ruby J.G."/>
            <person name="Reiff S.B."/>
            <person name="Swart E.C."/>
            <person name="Gosai S."/>
            <person name="Prabakaran S."/>
            <person name="Witkowska E."/>
            <person name="Larue G.E."/>
            <person name="Fisher S."/>
            <person name="Freeman R.M."/>
            <person name="Gunawardena J."/>
            <person name="Chu W."/>
            <person name="Stover N.A."/>
            <person name="Gregory B.D."/>
            <person name="Nowacki M."/>
            <person name="Derisi J."/>
            <person name="Roy S.W."/>
            <person name="Marshall W.F."/>
            <person name="Sood P."/>
        </authorList>
    </citation>
    <scope>NUCLEOTIDE SEQUENCE [LARGE SCALE GENOMIC DNA]</scope>
    <source>
        <strain evidence="3">WM001</strain>
    </source>
</reference>
<dbReference type="Proteomes" id="UP000187209">
    <property type="component" value="Unassembled WGS sequence"/>
</dbReference>
<organism evidence="3 4">
    <name type="scientific">Stentor coeruleus</name>
    <dbReference type="NCBI Taxonomy" id="5963"/>
    <lineage>
        <taxon>Eukaryota</taxon>
        <taxon>Sar</taxon>
        <taxon>Alveolata</taxon>
        <taxon>Ciliophora</taxon>
        <taxon>Postciliodesmatophora</taxon>
        <taxon>Heterotrichea</taxon>
        <taxon>Heterotrichida</taxon>
        <taxon>Stentoridae</taxon>
        <taxon>Stentor</taxon>
    </lineage>
</organism>
<feature type="domain" description="GST C-terminal" evidence="2">
    <location>
        <begin position="83"/>
        <end position="211"/>
    </location>
</feature>
<dbReference type="OrthoDB" id="420389at2759"/>
<dbReference type="PANTHER" id="PTHR11571">
    <property type="entry name" value="GLUTATHIONE S-TRANSFERASE"/>
    <property type="match status" value="1"/>
</dbReference>
<sequence length="213" mass="24853">MSAITLHYFDGYGRAESIRMMFHHHGTHFTDHRIQSSEWPPLQSSGLCEFSELPVLECDGLRMSQTRSISRYVAQKLGYGTSNHYDEYLVESICDLRSEILQYFLKLLLKKDLVTYDKEINSSMVEWLQLIEARLVKNNGGNGWFVGNKITRADFEIFESIYDFMIRDDFGNKYSHLIATHAPKLNSFMSRFRESSHSFSNYMNNRPKSSFQA</sequence>
<dbReference type="GO" id="GO:0006749">
    <property type="term" value="P:glutathione metabolic process"/>
    <property type="evidence" value="ECO:0007669"/>
    <property type="project" value="TreeGrafter"/>
</dbReference>
<dbReference type="PANTHER" id="PTHR11571:SF150">
    <property type="entry name" value="GLUTATHIONE S-TRANSFERASE"/>
    <property type="match status" value="1"/>
</dbReference>
<evidence type="ECO:0000313" key="4">
    <source>
        <dbReference type="Proteomes" id="UP000187209"/>
    </source>
</evidence>
<accession>A0A1R2CA03</accession>
<feature type="domain" description="GST N-terminal" evidence="1">
    <location>
        <begin position="2"/>
        <end position="81"/>
    </location>
</feature>
<dbReference type="CDD" id="cd03039">
    <property type="entry name" value="GST_N_Sigma_like"/>
    <property type="match status" value="1"/>
</dbReference>
<evidence type="ECO:0008006" key="5">
    <source>
        <dbReference type="Google" id="ProtNLM"/>
    </source>
</evidence>
<evidence type="ECO:0000259" key="2">
    <source>
        <dbReference type="PROSITE" id="PS50405"/>
    </source>
</evidence>
<dbReference type="AlphaFoldDB" id="A0A1R2CA03"/>
<dbReference type="EMBL" id="MPUH01000224">
    <property type="protein sequence ID" value="OMJ85839.1"/>
    <property type="molecule type" value="Genomic_DNA"/>
</dbReference>
<dbReference type="CDD" id="cd03192">
    <property type="entry name" value="GST_C_Sigma_like"/>
    <property type="match status" value="1"/>
</dbReference>
<dbReference type="InterPro" id="IPR004046">
    <property type="entry name" value="GST_C"/>
</dbReference>
<dbReference type="GO" id="GO:0004364">
    <property type="term" value="F:glutathione transferase activity"/>
    <property type="evidence" value="ECO:0007669"/>
    <property type="project" value="TreeGrafter"/>
</dbReference>
<keyword evidence="4" id="KW-1185">Reference proteome</keyword>
<comment type="caution">
    <text evidence="3">The sequence shown here is derived from an EMBL/GenBank/DDBJ whole genome shotgun (WGS) entry which is preliminary data.</text>
</comment>
<dbReference type="PROSITE" id="PS50405">
    <property type="entry name" value="GST_CTER"/>
    <property type="match status" value="1"/>
</dbReference>
<proteinExistence type="predicted"/>
<dbReference type="Gene3D" id="1.20.1050.130">
    <property type="match status" value="1"/>
</dbReference>
<evidence type="ECO:0000259" key="1">
    <source>
        <dbReference type="PROSITE" id="PS50404"/>
    </source>
</evidence>
<dbReference type="SFLD" id="SFLDS00019">
    <property type="entry name" value="Glutathione_Transferase_(cytos"/>
    <property type="match status" value="1"/>
</dbReference>
<evidence type="ECO:0000313" key="3">
    <source>
        <dbReference type="EMBL" id="OMJ85839.1"/>
    </source>
</evidence>
<name>A0A1R2CA03_9CILI</name>
<dbReference type="InterPro" id="IPR010987">
    <property type="entry name" value="Glutathione-S-Trfase_C-like"/>
</dbReference>
<dbReference type="InterPro" id="IPR036282">
    <property type="entry name" value="Glutathione-S-Trfase_C_sf"/>
</dbReference>
<dbReference type="InterPro" id="IPR004045">
    <property type="entry name" value="Glutathione_S-Trfase_N"/>
</dbReference>
<gene>
    <name evidence="3" type="ORF">SteCoe_12752</name>
</gene>
<dbReference type="InterPro" id="IPR050213">
    <property type="entry name" value="GST_superfamily"/>
</dbReference>
<dbReference type="InterPro" id="IPR040079">
    <property type="entry name" value="Glutathione_S-Trfase"/>
</dbReference>
<dbReference type="PROSITE" id="PS50404">
    <property type="entry name" value="GST_NTER"/>
    <property type="match status" value="1"/>
</dbReference>
<dbReference type="SUPFAM" id="SSF47616">
    <property type="entry name" value="GST C-terminal domain-like"/>
    <property type="match status" value="1"/>
</dbReference>
<dbReference type="InterPro" id="IPR036249">
    <property type="entry name" value="Thioredoxin-like_sf"/>
</dbReference>
<dbReference type="SUPFAM" id="SSF52833">
    <property type="entry name" value="Thioredoxin-like"/>
    <property type="match status" value="1"/>
</dbReference>
<protein>
    <recommendedName>
        <fullName evidence="5">Glutathione transferase</fullName>
    </recommendedName>
</protein>
<dbReference type="Pfam" id="PF14497">
    <property type="entry name" value="GST_C_3"/>
    <property type="match status" value="1"/>
</dbReference>